<dbReference type="PANTHER" id="PTHR42709">
    <property type="entry name" value="ALKALINE PHOSPHATASE LIKE PROTEIN"/>
    <property type="match status" value="1"/>
</dbReference>
<dbReference type="EMBL" id="CADCTV010000378">
    <property type="protein sequence ID" value="CAA9323531.1"/>
    <property type="molecule type" value="Genomic_DNA"/>
</dbReference>
<evidence type="ECO:0000259" key="2">
    <source>
        <dbReference type="Pfam" id="PF09335"/>
    </source>
</evidence>
<organism evidence="3">
    <name type="scientific">uncultured Gemmatimonadota bacterium</name>
    <dbReference type="NCBI Taxonomy" id="203437"/>
    <lineage>
        <taxon>Bacteria</taxon>
        <taxon>Pseudomonadati</taxon>
        <taxon>Gemmatimonadota</taxon>
        <taxon>environmental samples</taxon>
    </lineage>
</organism>
<dbReference type="InterPro" id="IPR051311">
    <property type="entry name" value="DedA_domain"/>
</dbReference>
<dbReference type="InterPro" id="IPR032816">
    <property type="entry name" value="VTT_dom"/>
</dbReference>
<dbReference type="Pfam" id="PF09335">
    <property type="entry name" value="VTT_dom"/>
    <property type="match status" value="1"/>
</dbReference>
<feature type="transmembrane region" description="Helical" evidence="1">
    <location>
        <begin position="53"/>
        <end position="74"/>
    </location>
</feature>
<feature type="domain" description="VTT" evidence="2">
    <location>
        <begin position="37"/>
        <end position="154"/>
    </location>
</feature>
<dbReference type="PANTHER" id="PTHR42709:SF11">
    <property type="entry name" value="DEDA FAMILY PROTEIN"/>
    <property type="match status" value="1"/>
</dbReference>
<name>A0A6J4L426_9BACT</name>
<sequence length="191" mass="19769">MNDSGRNRWARWTGGPAGPALLFTCAVVEGCLVPAPTEAVFAALAVARPRRAWALGALAAAGSVLGGVIAWHLGAAAFDRFGQPLLARYGLMGELDALGALYQRNAGLALLTSGYTPVPYLLYGIVGGATGVPLGTFVLFSALGRGLKYAVLAGVARLAGPPVRRWLARNPWRMAFAVGAVATIVIGAWIV</sequence>
<accession>A0A6J4L426</accession>
<proteinExistence type="predicted"/>
<gene>
    <name evidence="3" type="ORF">AVDCRST_MAG89-1768</name>
</gene>
<feature type="transmembrane region" description="Helical" evidence="1">
    <location>
        <begin position="172"/>
        <end position="190"/>
    </location>
</feature>
<dbReference type="GO" id="GO:0005886">
    <property type="term" value="C:plasma membrane"/>
    <property type="evidence" value="ECO:0007669"/>
    <property type="project" value="TreeGrafter"/>
</dbReference>
<evidence type="ECO:0000256" key="1">
    <source>
        <dbReference type="SAM" id="Phobius"/>
    </source>
</evidence>
<feature type="transmembrane region" description="Helical" evidence="1">
    <location>
        <begin position="120"/>
        <end position="140"/>
    </location>
</feature>
<keyword evidence="1" id="KW-0812">Transmembrane</keyword>
<reference evidence="3" key="1">
    <citation type="submission" date="2020-02" db="EMBL/GenBank/DDBJ databases">
        <authorList>
            <person name="Meier V. D."/>
        </authorList>
    </citation>
    <scope>NUCLEOTIDE SEQUENCE</scope>
    <source>
        <strain evidence="3">AVDCRST_MAG89</strain>
    </source>
</reference>
<protein>
    <recommendedName>
        <fullName evidence="2">VTT domain-containing protein</fullName>
    </recommendedName>
</protein>
<evidence type="ECO:0000313" key="3">
    <source>
        <dbReference type="EMBL" id="CAA9323531.1"/>
    </source>
</evidence>
<keyword evidence="1" id="KW-1133">Transmembrane helix</keyword>
<keyword evidence="1" id="KW-0472">Membrane</keyword>
<dbReference type="AlphaFoldDB" id="A0A6J4L426"/>